<keyword evidence="1" id="KW-0614">Plasmid</keyword>
<sequence length="87" mass="9987">MSNSQQYLDLYQFTPEENRRFACSNFTKLVHTNARFEGVNTTLPHPQTIMDGMSVAGVVVEDVLTIVNLKRGWQCVQKSAYIQNIRH</sequence>
<keyword evidence="2" id="KW-1185">Reference proteome</keyword>
<dbReference type="EMBL" id="CP014333">
    <property type="protein sequence ID" value="APS42918.1"/>
    <property type="molecule type" value="Genomic_DNA"/>
</dbReference>
<gene>
    <name evidence="1" type="ORF">FOL01_p043</name>
</gene>
<dbReference type="KEGG" id="wjo:FOL01_p043"/>
<proteinExistence type="predicted"/>
<evidence type="ECO:0000313" key="2">
    <source>
        <dbReference type="Proteomes" id="UP000185473"/>
    </source>
</evidence>
<geneLocation type="plasmid" evidence="2">
    <name>pfol01</name>
</geneLocation>
<evidence type="ECO:0000313" key="1">
    <source>
        <dbReference type="EMBL" id="APS42918.1"/>
    </source>
</evidence>
<organism evidence="1 2">
    <name type="scientific">Weissella jogaejeotgali</name>
    <dbReference type="NCBI Taxonomy" id="1631871"/>
    <lineage>
        <taxon>Bacteria</taxon>
        <taxon>Bacillati</taxon>
        <taxon>Bacillota</taxon>
        <taxon>Bacilli</taxon>
        <taxon>Lactobacillales</taxon>
        <taxon>Lactobacillaceae</taxon>
        <taxon>Weissella</taxon>
    </lineage>
</organism>
<protein>
    <submittedName>
        <fullName evidence="1">Uncharacterized protein</fullName>
    </submittedName>
</protein>
<accession>A0A1L6REJ9</accession>
<dbReference type="Proteomes" id="UP000185473">
    <property type="component" value="Plasmid pFOL01"/>
</dbReference>
<dbReference type="AlphaFoldDB" id="A0A1L6REJ9"/>
<reference evidence="1 2" key="1">
    <citation type="submission" date="2016-03" db="EMBL/GenBank/DDBJ databases">
        <title>Complete Genome Sequence of Weissella jogaejeotgali FOL01.</title>
        <authorList>
            <person name="Lee J.-H."/>
            <person name="Ku H.-J."/>
        </authorList>
    </citation>
    <scope>NUCLEOTIDE SEQUENCE [LARGE SCALE GENOMIC DNA]</scope>
    <source>
        <strain evidence="1 2">FOL01</strain>
        <plasmid evidence="2">pfol01</plasmid>
    </source>
</reference>
<name>A0A1L6REJ9_9LACO</name>